<dbReference type="RefSeq" id="WP_380127019.1">
    <property type="nucleotide sequence ID" value="NZ_JBHSIU010000101.1"/>
</dbReference>
<organism evidence="2 3">
    <name type="scientific">Dactylosporangium cerinum</name>
    <dbReference type="NCBI Taxonomy" id="1434730"/>
    <lineage>
        <taxon>Bacteria</taxon>
        <taxon>Bacillati</taxon>
        <taxon>Actinomycetota</taxon>
        <taxon>Actinomycetes</taxon>
        <taxon>Micromonosporales</taxon>
        <taxon>Micromonosporaceae</taxon>
        <taxon>Dactylosporangium</taxon>
    </lineage>
</organism>
<evidence type="ECO:0000313" key="3">
    <source>
        <dbReference type="Proteomes" id="UP001595912"/>
    </source>
</evidence>
<comment type="caution">
    <text evidence="2">The sequence shown here is derived from an EMBL/GenBank/DDBJ whole genome shotgun (WGS) entry which is preliminary data.</text>
</comment>
<proteinExistence type="predicted"/>
<evidence type="ECO:0000259" key="1">
    <source>
        <dbReference type="Pfam" id="PF13546"/>
    </source>
</evidence>
<name>A0ABV9WE90_9ACTN</name>
<dbReference type="Proteomes" id="UP001595912">
    <property type="component" value="Unassembled WGS sequence"/>
</dbReference>
<sequence length="370" mass="40996">MFLRFTSRTNADGSVVRYVALAHNRRVDGRVKPDVLMNLGRADQVDVAGLRRLAASINRHYGDARLAGTQSEPWLSGWSRRPGNARSAGCSPVLGWPRRGRIIGRTGFFSAARWQVDQLGLALFDLVLTRLVADGADLHLAVDDTAHRRRGKKVHGAGWIHDGSAPARNKLAFGHRWVVVGVIVRPSLLSRPLCLPVLCRRWRGKGTASTVELAAHMITAIAARVPGRRVHVVAGAAYHGKSLRDLPTQVARYAARWAIEVTFFDTRQTLGVGQARNRTAQAVNRTWAFGMYVYTIVVLWYALHGHRSGIVTDRHIHAPWYLSKTDPSFADMLTALRRTLIAARFMGSRPAQPTNAEIRQVQRAWALAAP</sequence>
<reference evidence="3" key="1">
    <citation type="journal article" date="2019" name="Int. J. Syst. Evol. Microbiol.">
        <title>The Global Catalogue of Microorganisms (GCM) 10K type strain sequencing project: providing services to taxonomists for standard genome sequencing and annotation.</title>
        <authorList>
            <consortium name="The Broad Institute Genomics Platform"/>
            <consortium name="The Broad Institute Genome Sequencing Center for Infectious Disease"/>
            <person name="Wu L."/>
            <person name="Ma J."/>
        </authorList>
    </citation>
    <scope>NUCLEOTIDE SEQUENCE [LARGE SCALE GENOMIC DNA]</scope>
    <source>
        <strain evidence="3">CGMCC 4.7152</strain>
    </source>
</reference>
<feature type="domain" description="Transposase IS701-like DDE" evidence="1">
    <location>
        <begin position="108"/>
        <end position="250"/>
    </location>
</feature>
<keyword evidence="3" id="KW-1185">Reference proteome</keyword>
<protein>
    <submittedName>
        <fullName evidence="2">Transposase</fullName>
    </submittedName>
</protein>
<accession>A0ABV9WE90</accession>
<gene>
    <name evidence="2" type="ORF">ACFPIJ_52130</name>
</gene>
<dbReference type="InterPro" id="IPR038721">
    <property type="entry name" value="IS701-like_DDE_dom"/>
</dbReference>
<dbReference type="EMBL" id="JBHSIU010000101">
    <property type="protein sequence ID" value="MFC5006359.1"/>
    <property type="molecule type" value="Genomic_DNA"/>
</dbReference>
<evidence type="ECO:0000313" key="2">
    <source>
        <dbReference type="EMBL" id="MFC5006359.1"/>
    </source>
</evidence>
<dbReference type="Pfam" id="PF13546">
    <property type="entry name" value="DDE_5"/>
    <property type="match status" value="1"/>
</dbReference>